<evidence type="ECO:0000313" key="4">
    <source>
        <dbReference type="Proteomes" id="UP000598360"/>
    </source>
</evidence>
<keyword evidence="1" id="KW-0472">Membrane</keyword>
<dbReference type="Proteomes" id="UP000598360">
    <property type="component" value="Unassembled WGS sequence"/>
</dbReference>
<evidence type="ECO:0000259" key="2">
    <source>
        <dbReference type="Pfam" id="PF19803"/>
    </source>
</evidence>
<dbReference type="AlphaFoldDB" id="A0A929B4H4"/>
<dbReference type="Pfam" id="PF19803">
    <property type="entry name" value="DUF6286"/>
    <property type="match status" value="1"/>
</dbReference>
<dbReference type="EMBL" id="JADEYC010000002">
    <property type="protein sequence ID" value="MBE9373022.1"/>
    <property type="molecule type" value="Genomic_DNA"/>
</dbReference>
<organism evidence="3 4">
    <name type="scientific">Saccharopolyspora montiporae</name>
    <dbReference type="NCBI Taxonomy" id="2781240"/>
    <lineage>
        <taxon>Bacteria</taxon>
        <taxon>Bacillati</taxon>
        <taxon>Actinomycetota</taxon>
        <taxon>Actinomycetes</taxon>
        <taxon>Pseudonocardiales</taxon>
        <taxon>Pseudonocardiaceae</taxon>
        <taxon>Saccharopolyspora</taxon>
    </lineage>
</organism>
<dbReference type="RefSeq" id="WP_193926475.1">
    <property type="nucleotide sequence ID" value="NZ_JADEYC010000002.1"/>
</dbReference>
<feature type="transmembrane region" description="Helical" evidence="1">
    <location>
        <begin position="54"/>
        <end position="77"/>
    </location>
</feature>
<evidence type="ECO:0000256" key="1">
    <source>
        <dbReference type="SAM" id="Phobius"/>
    </source>
</evidence>
<feature type="domain" description="DUF6286" evidence="2">
    <location>
        <begin position="69"/>
        <end position="171"/>
    </location>
</feature>
<keyword evidence="1" id="KW-1133">Transmembrane helix</keyword>
<protein>
    <recommendedName>
        <fullName evidence="2">DUF6286 domain-containing protein</fullName>
    </recommendedName>
</protein>
<dbReference type="InterPro" id="IPR046253">
    <property type="entry name" value="DUF6286"/>
</dbReference>
<reference evidence="3" key="1">
    <citation type="submission" date="2020-10" db="EMBL/GenBank/DDBJ databases">
        <title>Diversity and distribution of actinomycetes associated with coral in the coast of Hainan.</title>
        <authorList>
            <person name="Li F."/>
        </authorList>
    </citation>
    <scope>NUCLEOTIDE SEQUENCE</scope>
    <source>
        <strain evidence="3">HNM0983</strain>
    </source>
</reference>
<name>A0A929B4H4_9PSEU</name>
<keyword evidence="1" id="KW-0812">Transmembrane</keyword>
<keyword evidence="4" id="KW-1185">Reference proteome</keyword>
<gene>
    <name evidence="3" type="ORF">IQ251_01040</name>
</gene>
<sequence>MRLLVRLLTAALGLVVAAGGLLLAVEAAAAAIAPGGAGLLVPWRDARTALGAVPWNSAAALTISALVAVAGLVLLLVGAGGGRRDIRFLDPAPGVSVATDPRSMARLVGHRVRDRDEITDAAVSSGTHRIKVRATSRFHELGELPQQVTESAEEAVRELPLQRTPRLRVSVSPAKEPR</sequence>
<accession>A0A929B4H4</accession>
<comment type="caution">
    <text evidence="3">The sequence shown here is derived from an EMBL/GenBank/DDBJ whole genome shotgun (WGS) entry which is preliminary data.</text>
</comment>
<evidence type="ECO:0000313" key="3">
    <source>
        <dbReference type="EMBL" id="MBE9373022.1"/>
    </source>
</evidence>
<proteinExistence type="predicted"/>